<feature type="transmembrane region" description="Helical" evidence="14">
    <location>
        <begin position="114"/>
        <end position="133"/>
    </location>
</feature>
<evidence type="ECO:0000256" key="14">
    <source>
        <dbReference type="HAMAP-Rule" id="MF_01006"/>
    </source>
</evidence>
<feature type="transmembrane region" description="Helical" evidence="14">
    <location>
        <begin position="44"/>
        <end position="66"/>
    </location>
</feature>
<evidence type="ECO:0000256" key="2">
    <source>
        <dbReference type="ARBA" id="ARBA00010621"/>
    </source>
</evidence>
<sequence length="271" mass="29541">MFLDIIKAITLGLVEGITEFLPISSTGHLIIVNKWLSFAPSFTVMFDVVIQLGAILAVIVVFWKKLWPFGKDEASKSTTLNVLSLHIWYKTILAVLPALVLGALFGSFIEEKLFNPLVVAVALILGGVVLIVIEKRRVATPVKFTSEISYRTAFLIGLFQCLAMVPGTSRAAATIIGAMLLGASRVVAVEFSFFLAIPTMLAATAYSLLKYNASIGISEVIILGVGFMAAFFTALAVIKFLLNYIQNNNFKAFGYYRIGLGVLILLFFTIL</sequence>
<dbReference type="HAMAP" id="MF_01006">
    <property type="entry name" value="Undec_diphosphatase"/>
    <property type="match status" value="1"/>
</dbReference>
<organism evidence="15 16">
    <name type="scientific">Candidatus Magasanikbacteria bacterium RIFOXYD1_FULL_40_23</name>
    <dbReference type="NCBI Taxonomy" id="1798705"/>
    <lineage>
        <taxon>Bacteria</taxon>
        <taxon>Candidatus Magasanikiibacteriota</taxon>
    </lineage>
</organism>
<dbReference type="GO" id="GO:0005886">
    <property type="term" value="C:plasma membrane"/>
    <property type="evidence" value="ECO:0007669"/>
    <property type="project" value="UniProtKB-SubCell"/>
</dbReference>
<proteinExistence type="inferred from homology"/>
<feature type="transmembrane region" description="Helical" evidence="14">
    <location>
        <begin position="187"/>
        <end position="209"/>
    </location>
</feature>
<dbReference type="GO" id="GO:0071555">
    <property type="term" value="P:cell wall organization"/>
    <property type="evidence" value="ECO:0007669"/>
    <property type="project" value="UniProtKB-KW"/>
</dbReference>
<keyword evidence="9 14" id="KW-0472">Membrane</keyword>
<evidence type="ECO:0000256" key="10">
    <source>
        <dbReference type="ARBA" id="ARBA00023251"/>
    </source>
</evidence>
<comment type="miscellaneous">
    <text evidence="14">Bacitracin is thought to be involved in the inhibition of peptidoglycan synthesis by sequestering undecaprenyl diphosphate, thereby reducing the pool of lipid carrier available.</text>
</comment>
<evidence type="ECO:0000256" key="9">
    <source>
        <dbReference type="ARBA" id="ARBA00023136"/>
    </source>
</evidence>
<feature type="transmembrane region" description="Helical" evidence="14">
    <location>
        <begin position="87"/>
        <end position="108"/>
    </location>
</feature>
<dbReference type="STRING" id="1798705.A2563_02890"/>
<dbReference type="PANTHER" id="PTHR30622">
    <property type="entry name" value="UNDECAPRENYL-DIPHOSPHATASE"/>
    <property type="match status" value="1"/>
</dbReference>
<evidence type="ECO:0000256" key="12">
    <source>
        <dbReference type="ARBA" id="ARBA00032932"/>
    </source>
</evidence>
<dbReference type="InterPro" id="IPR003824">
    <property type="entry name" value="UppP"/>
</dbReference>
<comment type="caution">
    <text evidence="15">The sequence shown here is derived from an EMBL/GenBank/DDBJ whole genome shotgun (WGS) entry which is preliminary data.</text>
</comment>
<keyword evidence="14" id="KW-0961">Cell wall biogenesis/degradation</keyword>
<dbReference type="AlphaFoldDB" id="A0A1F6P931"/>
<dbReference type="Pfam" id="PF02673">
    <property type="entry name" value="BacA"/>
    <property type="match status" value="1"/>
</dbReference>
<evidence type="ECO:0000256" key="4">
    <source>
        <dbReference type="ARBA" id="ARBA00021581"/>
    </source>
</evidence>
<keyword evidence="7 14" id="KW-0378">Hydrolase</keyword>
<evidence type="ECO:0000256" key="6">
    <source>
        <dbReference type="ARBA" id="ARBA00022692"/>
    </source>
</evidence>
<dbReference type="GO" id="GO:0009252">
    <property type="term" value="P:peptidoglycan biosynthetic process"/>
    <property type="evidence" value="ECO:0007669"/>
    <property type="project" value="UniProtKB-KW"/>
</dbReference>
<evidence type="ECO:0000256" key="8">
    <source>
        <dbReference type="ARBA" id="ARBA00022989"/>
    </source>
</evidence>
<reference evidence="15 16" key="1">
    <citation type="journal article" date="2016" name="Nat. Commun.">
        <title>Thousands of microbial genomes shed light on interconnected biogeochemical processes in an aquifer system.</title>
        <authorList>
            <person name="Anantharaman K."/>
            <person name="Brown C.T."/>
            <person name="Hug L.A."/>
            <person name="Sharon I."/>
            <person name="Castelle C.J."/>
            <person name="Probst A.J."/>
            <person name="Thomas B.C."/>
            <person name="Singh A."/>
            <person name="Wilkins M.J."/>
            <person name="Karaoz U."/>
            <person name="Brodie E.L."/>
            <person name="Williams K.H."/>
            <person name="Hubbard S.S."/>
            <person name="Banfield J.F."/>
        </authorList>
    </citation>
    <scope>NUCLEOTIDE SEQUENCE [LARGE SCALE GENOMIC DNA]</scope>
</reference>
<dbReference type="GO" id="GO:0046677">
    <property type="term" value="P:response to antibiotic"/>
    <property type="evidence" value="ECO:0007669"/>
    <property type="project" value="UniProtKB-UniRule"/>
</dbReference>
<name>A0A1F6P931_9BACT</name>
<gene>
    <name evidence="14" type="primary">uppP</name>
    <name evidence="15" type="ORF">A2563_02890</name>
</gene>
<keyword evidence="5 14" id="KW-1003">Cell membrane</keyword>
<dbReference type="EC" id="3.6.1.27" evidence="3 14"/>
<evidence type="ECO:0000313" key="15">
    <source>
        <dbReference type="EMBL" id="OGH92598.1"/>
    </source>
</evidence>
<comment type="catalytic activity">
    <reaction evidence="13 14">
        <text>di-trans,octa-cis-undecaprenyl diphosphate + H2O = di-trans,octa-cis-undecaprenyl phosphate + phosphate + H(+)</text>
        <dbReference type="Rhea" id="RHEA:28094"/>
        <dbReference type="ChEBI" id="CHEBI:15377"/>
        <dbReference type="ChEBI" id="CHEBI:15378"/>
        <dbReference type="ChEBI" id="CHEBI:43474"/>
        <dbReference type="ChEBI" id="CHEBI:58405"/>
        <dbReference type="ChEBI" id="CHEBI:60392"/>
        <dbReference type="EC" id="3.6.1.27"/>
    </reaction>
</comment>
<feature type="transmembrane region" description="Helical" evidence="14">
    <location>
        <begin position="254"/>
        <end position="270"/>
    </location>
</feature>
<comment type="function">
    <text evidence="14">Catalyzes the dephosphorylation of undecaprenyl diphosphate (UPP). Confers resistance to bacitracin.</text>
</comment>
<dbReference type="EMBL" id="MFRA01000005">
    <property type="protein sequence ID" value="OGH92598.1"/>
    <property type="molecule type" value="Genomic_DNA"/>
</dbReference>
<keyword evidence="8 14" id="KW-1133">Transmembrane helix</keyword>
<keyword evidence="10 14" id="KW-0046">Antibiotic resistance</keyword>
<dbReference type="NCBIfam" id="NF001390">
    <property type="entry name" value="PRK00281.1-4"/>
    <property type="match status" value="1"/>
</dbReference>
<comment type="subcellular location">
    <subcellularLocation>
        <location evidence="1 14">Cell membrane</location>
        <topology evidence="1 14">Multi-pass membrane protein</topology>
    </subcellularLocation>
</comment>
<dbReference type="NCBIfam" id="NF001391">
    <property type="entry name" value="PRK00281.1-5"/>
    <property type="match status" value="1"/>
</dbReference>
<evidence type="ECO:0000256" key="7">
    <source>
        <dbReference type="ARBA" id="ARBA00022801"/>
    </source>
</evidence>
<evidence type="ECO:0000256" key="3">
    <source>
        <dbReference type="ARBA" id="ARBA00012374"/>
    </source>
</evidence>
<keyword evidence="14" id="KW-0133">Cell shape</keyword>
<dbReference type="Proteomes" id="UP000176634">
    <property type="component" value="Unassembled WGS sequence"/>
</dbReference>
<dbReference type="PANTHER" id="PTHR30622:SF3">
    <property type="entry name" value="UNDECAPRENYL-DIPHOSPHATASE"/>
    <property type="match status" value="1"/>
</dbReference>
<protein>
    <recommendedName>
        <fullName evidence="4 14">Undecaprenyl-diphosphatase</fullName>
        <ecNumber evidence="3 14">3.6.1.27</ecNumber>
    </recommendedName>
    <alternativeName>
        <fullName evidence="12 14">Bacitracin resistance protein</fullName>
    </alternativeName>
    <alternativeName>
        <fullName evidence="11 14">Undecaprenyl pyrophosphate phosphatase</fullName>
    </alternativeName>
</protein>
<evidence type="ECO:0000256" key="13">
    <source>
        <dbReference type="ARBA" id="ARBA00047594"/>
    </source>
</evidence>
<evidence type="ECO:0000313" key="16">
    <source>
        <dbReference type="Proteomes" id="UP000176634"/>
    </source>
</evidence>
<accession>A0A1F6P931</accession>
<evidence type="ECO:0000256" key="1">
    <source>
        <dbReference type="ARBA" id="ARBA00004651"/>
    </source>
</evidence>
<keyword evidence="6 14" id="KW-0812">Transmembrane</keyword>
<dbReference type="GO" id="GO:0050380">
    <property type="term" value="F:undecaprenyl-diphosphatase activity"/>
    <property type="evidence" value="ECO:0007669"/>
    <property type="project" value="UniProtKB-UniRule"/>
</dbReference>
<dbReference type="NCBIfam" id="TIGR00753">
    <property type="entry name" value="undec_PP_bacA"/>
    <property type="match status" value="1"/>
</dbReference>
<comment type="similarity">
    <text evidence="2 14">Belongs to the UppP family.</text>
</comment>
<dbReference type="GO" id="GO:0008360">
    <property type="term" value="P:regulation of cell shape"/>
    <property type="evidence" value="ECO:0007669"/>
    <property type="project" value="UniProtKB-KW"/>
</dbReference>
<evidence type="ECO:0000256" key="5">
    <source>
        <dbReference type="ARBA" id="ARBA00022475"/>
    </source>
</evidence>
<evidence type="ECO:0000256" key="11">
    <source>
        <dbReference type="ARBA" id="ARBA00032707"/>
    </source>
</evidence>
<feature type="transmembrane region" description="Helical" evidence="14">
    <location>
        <begin position="221"/>
        <end position="242"/>
    </location>
</feature>
<feature type="transmembrane region" description="Helical" evidence="14">
    <location>
        <begin position="154"/>
        <end position="181"/>
    </location>
</feature>
<dbReference type="NCBIfam" id="NF001389">
    <property type="entry name" value="PRK00281.1-2"/>
    <property type="match status" value="1"/>
</dbReference>
<keyword evidence="14" id="KW-0573">Peptidoglycan synthesis</keyword>